<evidence type="ECO:0000256" key="7">
    <source>
        <dbReference type="ARBA" id="ARBA00023141"/>
    </source>
</evidence>
<comment type="caution">
    <text evidence="11">The sequence shown here is derived from an EMBL/GenBank/DDBJ whole genome shotgun (WGS) entry which is preliminary data.</text>
</comment>
<evidence type="ECO:0000256" key="4">
    <source>
        <dbReference type="ARBA" id="ARBA00022272"/>
    </source>
</evidence>
<dbReference type="GO" id="GO:0000162">
    <property type="term" value="P:L-tryptophan biosynthetic process"/>
    <property type="evidence" value="ECO:0007669"/>
    <property type="project" value="UniProtKB-UniRule"/>
</dbReference>
<evidence type="ECO:0000313" key="11">
    <source>
        <dbReference type="EMBL" id="RCL77457.1"/>
    </source>
</evidence>
<dbReference type="Proteomes" id="UP000252132">
    <property type="component" value="Unassembled WGS sequence"/>
</dbReference>
<dbReference type="InterPro" id="IPR013785">
    <property type="entry name" value="Aldolase_TIM"/>
</dbReference>
<organism evidence="11 12">
    <name type="scientific">PS1 clade bacterium</name>
    <dbReference type="NCBI Taxonomy" id="2175152"/>
    <lineage>
        <taxon>Bacteria</taxon>
        <taxon>Pseudomonadati</taxon>
        <taxon>Pseudomonadota</taxon>
        <taxon>Alphaproteobacteria</taxon>
        <taxon>PS1 clade</taxon>
    </lineage>
</organism>
<keyword evidence="6 9" id="KW-0822">Tryptophan biosynthesis</keyword>
<evidence type="ECO:0000313" key="12">
    <source>
        <dbReference type="Proteomes" id="UP000252132"/>
    </source>
</evidence>
<keyword evidence="8 9" id="KW-0413">Isomerase</keyword>
<keyword evidence="5 9" id="KW-0028">Amino-acid biosynthesis</keyword>
<evidence type="ECO:0000256" key="8">
    <source>
        <dbReference type="ARBA" id="ARBA00023235"/>
    </source>
</evidence>
<evidence type="ECO:0000256" key="9">
    <source>
        <dbReference type="HAMAP-Rule" id="MF_00135"/>
    </source>
</evidence>
<evidence type="ECO:0000256" key="5">
    <source>
        <dbReference type="ARBA" id="ARBA00022605"/>
    </source>
</evidence>
<dbReference type="AlphaFoldDB" id="A0A368E040"/>
<comment type="pathway">
    <text evidence="2 9">Amino-acid biosynthesis; L-tryptophan biosynthesis; L-tryptophan from chorismate: step 3/5.</text>
</comment>
<reference evidence="11 12" key="1">
    <citation type="journal article" date="2018" name="Microbiome">
        <title>Fine metagenomic profile of the Mediterranean stratified and mixed water columns revealed by assembly and recruitment.</title>
        <authorList>
            <person name="Haro-Moreno J.M."/>
            <person name="Lopez-Perez M."/>
            <person name="De La Torre J.R."/>
            <person name="Picazo A."/>
            <person name="Camacho A."/>
            <person name="Rodriguez-Valera F."/>
        </authorList>
    </citation>
    <scope>NUCLEOTIDE SEQUENCE [LARGE SCALE GENOMIC DNA]</scope>
    <source>
        <strain evidence="11">MED-G55</strain>
    </source>
</reference>
<dbReference type="InterPro" id="IPR011060">
    <property type="entry name" value="RibuloseP-bd_barrel"/>
</dbReference>
<comment type="catalytic activity">
    <reaction evidence="1 9">
        <text>N-(5-phospho-beta-D-ribosyl)anthranilate = 1-(2-carboxyphenylamino)-1-deoxy-D-ribulose 5-phosphate</text>
        <dbReference type="Rhea" id="RHEA:21540"/>
        <dbReference type="ChEBI" id="CHEBI:18277"/>
        <dbReference type="ChEBI" id="CHEBI:58613"/>
        <dbReference type="EC" id="5.3.1.24"/>
    </reaction>
</comment>
<dbReference type="Gene3D" id="3.20.20.70">
    <property type="entry name" value="Aldolase class I"/>
    <property type="match status" value="1"/>
</dbReference>
<dbReference type="EMBL" id="QOQF01000008">
    <property type="protein sequence ID" value="RCL77457.1"/>
    <property type="molecule type" value="Genomic_DNA"/>
</dbReference>
<accession>A0A368E040</accession>
<dbReference type="CDD" id="cd00405">
    <property type="entry name" value="PRAI"/>
    <property type="match status" value="1"/>
</dbReference>
<keyword evidence="7 9" id="KW-0057">Aromatic amino acid biosynthesis</keyword>
<dbReference type="GO" id="GO:0004640">
    <property type="term" value="F:phosphoribosylanthranilate isomerase activity"/>
    <property type="evidence" value="ECO:0007669"/>
    <property type="project" value="UniProtKB-UniRule"/>
</dbReference>
<sequence length="213" mass="23348">MSVKVKICGITKIEDVHFLEEAKADFAGFVFHPSSSRHLSFEQANLIAKELHPSIKKVALAVDPDDHLTENMIEAITPDYIQLHGAESPERCSMLKQRFNCSIIKALGIGSAAHLEAAKTFDSCADFILLDALPRPDGPQGGTGHRFDWSLLTDYQGSLPWFLAGGLTPDNVQEAVQATGATYVDVSSGVERQAGEKDRNKILRFIQAARLEK</sequence>
<proteinExistence type="inferred from homology"/>
<evidence type="ECO:0000256" key="6">
    <source>
        <dbReference type="ARBA" id="ARBA00022822"/>
    </source>
</evidence>
<protein>
    <recommendedName>
        <fullName evidence="4 9">N-(5'-phosphoribosyl)anthranilate isomerase</fullName>
        <shortName evidence="9">PRAI</shortName>
        <ecNumber evidence="3 9">5.3.1.24</ecNumber>
    </recommendedName>
</protein>
<comment type="similarity">
    <text evidence="9">Belongs to the TrpF family.</text>
</comment>
<name>A0A368E040_9PROT</name>
<dbReference type="PANTHER" id="PTHR42894">
    <property type="entry name" value="N-(5'-PHOSPHORIBOSYL)ANTHRANILATE ISOMERASE"/>
    <property type="match status" value="1"/>
</dbReference>
<evidence type="ECO:0000256" key="1">
    <source>
        <dbReference type="ARBA" id="ARBA00001164"/>
    </source>
</evidence>
<dbReference type="Pfam" id="PF00697">
    <property type="entry name" value="PRAI"/>
    <property type="match status" value="1"/>
</dbReference>
<gene>
    <name evidence="9" type="primary">trpF</name>
    <name evidence="11" type="ORF">DBW69_03310</name>
</gene>
<dbReference type="NCBIfam" id="NF002295">
    <property type="entry name" value="PRK01222.1-1"/>
    <property type="match status" value="1"/>
</dbReference>
<dbReference type="EC" id="5.3.1.24" evidence="3 9"/>
<evidence type="ECO:0000259" key="10">
    <source>
        <dbReference type="Pfam" id="PF00697"/>
    </source>
</evidence>
<dbReference type="InterPro" id="IPR001240">
    <property type="entry name" value="PRAI_dom"/>
</dbReference>
<dbReference type="SUPFAM" id="SSF51366">
    <property type="entry name" value="Ribulose-phoshate binding barrel"/>
    <property type="match status" value="1"/>
</dbReference>
<feature type="domain" description="N-(5'phosphoribosyl) anthranilate isomerase (PRAI)" evidence="10">
    <location>
        <begin position="5"/>
        <end position="208"/>
    </location>
</feature>
<dbReference type="PANTHER" id="PTHR42894:SF1">
    <property type="entry name" value="N-(5'-PHOSPHORIBOSYL)ANTHRANILATE ISOMERASE"/>
    <property type="match status" value="1"/>
</dbReference>
<evidence type="ECO:0000256" key="2">
    <source>
        <dbReference type="ARBA" id="ARBA00004664"/>
    </source>
</evidence>
<dbReference type="UniPathway" id="UPA00035">
    <property type="reaction ID" value="UER00042"/>
</dbReference>
<dbReference type="InterPro" id="IPR044643">
    <property type="entry name" value="TrpF_fam"/>
</dbReference>
<dbReference type="HAMAP" id="MF_00135">
    <property type="entry name" value="PRAI"/>
    <property type="match status" value="1"/>
</dbReference>
<evidence type="ECO:0000256" key="3">
    <source>
        <dbReference type="ARBA" id="ARBA00012572"/>
    </source>
</evidence>